<reference evidence="1 2" key="1">
    <citation type="submission" date="2014-04" db="EMBL/GenBank/DDBJ databases">
        <title>Whole genome shotgun sequence of Geobacillus caldoxylosilyticus NBRC 107762.</title>
        <authorList>
            <person name="Hosoyama A."/>
            <person name="Hosoyama Y."/>
            <person name="Katano-Makiyama Y."/>
            <person name="Tsuchikane K."/>
            <person name="Ohji S."/>
            <person name="Ichikawa N."/>
            <person name="Yamazoe A."/>
            <person name="Fujita N."/>
        </authorList>
    </citation>
    <scope>NUCLEOTIDE SEQUENCE [LARGE SCALE GENOMIC DNA]</scope>
    <source>
        <strain evidence="1 2">NBRC 107762</strain>
    </source>
</reference>
<dbReference type="Pfam" id="PF11121">
    <property type="entry name" value="DUF2639"/>
    <property type="match status" value="1"/>
</dbReference>
<dbReference type="InterPro" id="IPR022580">
    <property type="entry name" value="DUF2639"/>
</dbReference>
<comment type="caution">
    <text evidence="1">The sequence shown here is derived from an EMBL/GenBank/DDBJ whole genome shotgun (WGS) entry which is preliminary data.</text>
</comment>
<dbReference type="RefSeq" id="WP_017437452.1">
    <property type="nucleotide sequence ID" value="NZ_BAWO01000031.1"/>
</dbReference>
<proteinExistence type="predicted"/>
<evidence type="ECO:0000313" key="1">
    <source>
        <dbReference type="EMBL" id="GAJ40011.1"/>
    </source>
</evidence>
<organism evidence="1 2">
    <name type="scientific">Parageobacillus caldoxylosilyticus NBRC 107762</name>
    <dbReference type="NCBI Taxonomy" id="1220594"/>
    <lineage>
        <taxon>Bacteria</taxon>
        <taxon>Bacillati</taxon>
        <taxon>Bacillota</taxon>
        <taxon>Bacilli</taxon>
        <taxon>Bacillales</taxon>
        <taxon>Anoxybacillaceae</taxon>
        <taxon>Saccharococcus</taxon>
    </lineage>
</organism>
<gene>
    <name evidence="1" type="ORF">GCA01S_031_00170</name>
</gene>
<protein>
    <recommendedName>
        <fullName evidence="3">DUF2639 domain-containing protein</fullName>
    </recommendedName>
</protein>
<dbReference type="OrthoDB" id="2738543at2"/>
<dbReference type="AlphaFoldDB" id="A0A023DG86"/>
<dbReference type="GeneID" id="301191239"/>
<sequence length="49" mass="5867">MAYFGSKGWLVQQLKEAGVRYHPVERKKVETYKTAILYGLYKKYVQKIR</sequence>
<keyword evidence="2" id="KW-1185">Reference proteome</keyword>
<accession>A0A023DG86</accession>
<dbReference type="Proteomes" id="UP000023561">
    <property type="component" value="Unassembled WGS sequence"/>
</dbReference>
<evidence type="ECO:0000313" key="2">
    <source>
        <dbReference type="Proteomes" id="UP000023561"/>
    </source>
</evidence>
<evidence type="ECO:0008006" key="3">
    <source>
        <dbReference type="Google" id="ProtNLM"/>
    </source>
</evidence>
<dbReference type="EMBL" id="BAWO01000031">
    <property type="protein sequence ID" value="GAJ40011.1"/>
    <property type="molecule type" value="Genomic_DNA"/>
</dbReference>
<name>A0A023DG86_9BACL</name>